<comment type="caution">
    <text evidence="1">The sequence shown here is derived from an EMBL/GenBank/DDBJ whole genome shotgun (WGS) entry which is preliminary data.</text>
</comment>
<accession>F0F7G1</accession>
<sequence>MRVRFSQTFSWIVGKRKYLCREFIFLFAQAERIEENTYMTRRLPMLFLGSPKLYGLSITAGNRVTVDFCRCVYQDSTCTLPSTYR</sequence>
<protein>
    <submittedName>
        <fullName evidence="1">Uncharacterized protein</fullName>
    </submittedName>
</protein>
<dbReference type="EMBL" id="AEWX01000022">
    <property type="protein sequence ID" value="EGC19949.1"/>
    <property type="molecule type" value="Genomic_DNA"/>
</dbReference>
<reference evidence="1 2" key="1">
    <citation type="submission" date="2011-01" db="EMBL/GenBank/DDBJ databases">
        <authorList>
            <person name="Muzny D."/>
            <person name="Qin X."/>
            <person name="Deng J."/>
            <person name="Jiang H."/>
            <person name="Liu Y."/>
            <person name="Qu J."/>
            <person name="Song X.-Z."/>
            <person name="Zhang L."/>
            <person name="Thornton R."/>
            <person name="Coyle M."/>
            <person name="Francisco L."/>
            <person name="Jackson L."/>
            <person name="Javaid M."/>
            <person name="Korchina V."/>
            <person name="Kovar C."/>
            <person name="Mata R."/>
            <person name="Mathew T."/>
            <person name="Ngo R."/>
            <person name="Nguyen L."/>
            <person name="Nguyen N."/>
            <person name="Okwuonu G."/>
            <person name="Ongeri F."/>
            <person name="Pham C."/>
            <person name="Simmons D."/>
            <person name="Wilczek-Boney K."/>
            <person name="Hale W."/>
            <person name="Jakkamsetti A."/>
            <person name="Pham P."/>
            <person name="Ruth R."/>
            <person name="San Lucas F."/>
            <person name="Warren J."/>
            <person name="Zhang J."/>
            <person name="Zhao Z."/>
            <person name="Zhou C."/>
            <person name="Zhu D."/>
            <person name="Lee S."/>
            <person name="Bess C."/>
            <person name="Blankenburg K."/>
            <person name="Forbes L."/>
            <person name="Fu Q."/>
            <person name="Gubbala S."/>
            <person name="Hirani K."/>
            <person name="Jayaseelan J.C."/>
            <person name="Lara F."/>
            <person name="Munidasa M."/>
            <person name="Palculict T."/>
            <person name="Patil S."/>
            <person name="Pu L.-L."/>
            <person name="Saada N."/>
            <person name="Tang L."/>
            <person name="Weissenberger G."/>
            <person name="Zhu Y."/>
            <person name="Hemphill L."/>
            <person name="Shang Y."/>
            <person name="Youmans B."/>
            <person name="Ayvaz T."/>
            <person name="Ross M."/>
            <person name="Santibanez J."/>
            <person name="Aqrawi P."/>
            <person name="Gross S."/>
            <person name="Joshi V."/>
            <person name="Fowler G."/>
            <person name="Nazareth L."/>
            <person name="Reid J."/>
            <person name="Worley K."/>
            <person name="Petrosino J."/>
            <person name="Highlander S."/>
            <person name="Gibbs R."/>
        </authorList>
    </citation>
    <scope>NUCLEOTIDE SEQUENCE [LARGE SCALE GENOMIC DNA]</scope>
    <source>
        <strain evidence="1 2">DSM 16608</strain>
    </source>
</reference>
<evidence type="ECO:0000313" key="1">
    <source>
        <dbReference type="EMBL" id="EGC19949.1"/>
    </source>
</evidence>
<evidence type="ECO:0000313" key="2">
    <source>
        <dbReference type="Proteomes" id="UP000005697"/>
    </source>
</evidence>
<dbReference type="Proteomes" id="UP000005697">
    <property type="component" value="Unassembled WGS sequence"/>
</dbReference>
<dbReference type="HOGENOM" id="CLU_2509939_0_0_10"/>
<name>F0F7G1_9BACT</name>
<dbReference type="STRING" id="888743.HMPREF9141_1528"/>
<gene>
    <name evidence="1" type="ORF">HMPREF9141_1528</name>
</gene>
<proteinExistence type="predicted"/>
<dbReference type="AlphaFoldDB" id="F0F7G1"/>
<organism evidence="1 2">
    <name type="scientific">Prevotella multiformis DSM 16608</name>
    <dbReference type="NCBI Taxonomy" id="888743"/>
    <lineage>
        <taxon>Bacteria</taxon>
        <taxon>Pseudomonadati</taxon>
        <taxon>Bacteroidota</taxon>
        <taxon>Bacteroidia</taxon>
        <taxon>Bacteroidales</taxon>
        <taxon>Prevotellaceae</taxon>
        <taxon>Prevotella</taxon>
    </lineage>
</organism>
<keyword evidence="2" id="KW-1185">Reference proteome</keyword>